<keyword evidence="3" id="KW-0732">Signal</keyword>
<dbReference type="InterPro" id="IPR043136">
    <property type="entry name" value="B30.2/SPRY_sf"/>
</dbReference>
<evidence type="ECO:0000256" key="3">
    <source>
        <dbReference type="SAM" id="SignalP"/>
    </source>
</evidence>
<name>A0AAV5RT85_MAUHU</name>
<dbReference type="SMART" id="SM00449">
    <property type="entry name" value="SPRY"/>
    <property type="match status" value="1"/>
</dbReference>
<feature type="transmembrane region" description="Helical" evidence="2">
    <location>
        <begin position="59"/>
        <end position="85"/>
    </location>
</feature>
<sequence length="645" mass="71794">MYVSPRTLALPAIVLALASTAAAGPIPPLIHNTLYARGYGDGQPPAGDYPDQEDFDLSVMLFSLGTMLLMYLLVSFIYLVIRFILNRLVPRGDRLSSSGHGPNSRLSLTRDEREADRNRRIVESMSIRWPSALDDEDAVQGKVARMPAEDQFYYRQGEEYIRSNPPILVPAQPLYATESSQVVDPIVNEQTRQFIDEEGAAAWEFDPDSNLPNDTILIENKTEVTFLNYNYDASVTTNLPIPCINRVYYAEYKIFEVNTPNGKINNALNNKNIDVANAQQQNDEDEDDSAPVAGTSASLEANDNHSIDSSVDSMAVSNSAKTQSNELISFGLSTSPYPYFRLPGRHHHSIAYDSTGGRRFNDSFELDAELQHLFPSLQKGDVIGVGYRTRSGTVFFTRNGKKLSEKSVGGHVRGWKFKYLYPIIGANIPCTIHANFGTYGFVYIEANVKKWGYGKINGLKLPPPSYDNYGQDTLLESGAEDEDDEDAHIIDDDELSNDDESANSGSMDQSVALRDQTGKLLPPPPGFEFSTSPETTRGGEEISLGPLPMEPPTYSDNESSYSYKWQSRHSTGTGRPIAGSSRVHDGLSAAMSNFPRKNSPDDKDDYDDEYDYDEYDLHGDEDEEAETDEDEEDISNEMQHMISHE</sequence>
<evidence type="ECO:0000313" key="5">
    <source>
        <dbReference type="EMBL" id="GMM54745.1"/>
    </source>
</evidence>
<feature type="compositionally biased region" description="Acidic residues" evidence="1">
    <location>
        <begin position="602"/>
        <end position="635"/>
    </location>
</feature>
<protein>
    <submittedName>
        <fullName evidence="5">Ear1 protein</fullName>
    </submittedName>
</protein>
<dbReference type="InterPro" id="IPR013320">
    <property type="entry name" value="ConA-like_dom_sf"/>
</dbReference>
<dbReference type="InterPro" id="IPR050618">
    <property type="entry name" value="Ubq-SigPath_Reg"/>
</dbReference>
<reference evidence="5 6" key="1">
    <citation type="journal article" date="2023" name="Elife">
        <title>Identification of key yeast species and microbe-microbe interactions impacting larval growth of Drosophila in the wild.</title>
        <authorList>
            <person name="Mure A."/>
            <person name="Sugiura Y."/>
            <person name="Maeda R."/>
            <person name="Honda K."/>
            <person name="Sakurai N."/>
            <person name="Takahashi Y."/>
            <person name="Watada M."/>
            <person name="Katoh T."/>
            <person name="Gotoh A."/>
            <person name="Gotoh Y."/>
            <person name="Taniguchi I."/>
            <person name="Nakamura K."/>
            <person name="Hayashi T."/>
            <person name="Katayama T."/>
            <person name="Uemura T."/>
            <person name="Hattori Y."/>
        </authorList>
    </citation>
    <scope>NUCLEOTIDE SEQUENCE [LARGE SCALE GENOMIC DNA]</scope>
    <source>
        <strain evidence="5 6">KH-74</strain>
    </source>
</reference>
<dbReference type="InterPro" id="IPR003877">
    <property type="entry name" value="SPRY_dom"/>
</dbReference>
<feature type="compositionally biased region" description="Polar residues" evidence="1">
    <location>
        <begin position="554"/>
        <end position="573"/>
    </location>
</feature>
<keyword evidence="6" id="KW-1185">Reference proteome</keyword>
<proteinExistence type="predicted"/>
<gene>
    <name evidence="5" type="ORF">DAKH74_013610</name>
</gene>
<evidence type="ECO:0000256" key="1">
    <source>
        <dbReference type="SAM" id="MobiDB-lite"/>
    </source>
</evidence>
<dbReference type="Proteomes" id="UP001377567">
    <property type="component" value="Unassembled WGS sequence"/>
</dbReference>
<feature type="region of interest" description="Disordered" evidence="1">
    <location>
        <begin position="94"/>
        <end position="113"/>
    </location>
</feature>
<dbReference type="Pfam" id="PF00622">
    <property type="entry name" value="SPRY"/>
    <property type="match status" value="1"/>
</dbReference>
<keyword evidence="2" id="KW-0812">Transmembrane</keyword>
<dbReference type="EMBL" id="BTGD01000003">
    <property type="protein sequence ID" value="GMM54745.1"/>
    <property type="molecule type" value="Genomic_DNA"/>
</dbReference>
<evidence type="ECO:0000313" key="6">
    <source>
        <dbReference type="Proteomes" id="UP001377567"/>
    </source>
</evidence>
<dbReference type="InterPro" id="IPR001870">
    <property type="entry name" value="B30.2/SPRY"/>
</dbReference>
<feature type="region of interest" description="Disordered" evidence="1">
    <location>
        <begin position="516"/>
        <end position="645"/>
    </location>
</feature>
<feature type="signal peptide" evidence="3">
    <location>
        <begin position="1"/>
        <end position="23"/>
    </location>
</feature>
<dbReference type="SUPFAM" id="SSF49899">
    <property type="entry name" value="Concanavalin A-like lectins/glucanases"/>
    <property type="match status" value="1"/>
</dbReference>
<feature type="domain" description="B30.2/SPRY" evidence="4">
    <location>
        <begin position="233"/>
        <end position="441"/>
    </location>
</feature>
<comment type="caution">
    <text evidence="5">The sequence shown here is derived from an EMBL/GenBank/DDBJ whole genome shotgun (WGS) entry which is preliminary data.</text>
</comment>
<dbReference type="PANTHER" id="PTHR12864">
    <property type="entry name" value="RAN BINDING PROTEIN 9-RELATED"/>
    <property type="match status" value="1"/>
</dbReference>
<organism evidence="5 6">
    <name type="scientific">Maudiozyma humilis</name>
    <name type="common">Sour dough yeast</name>
    <name type="synonym">Kazachstania humilis</name>
    <dbReference type="NCBI Taxonomy" id="51915"/>
    <lineage>
        <taxon>Eukaryota</taxon>
        <taxon>Fungi</taxon>
        <taxon>Dikarya</taxon>
        <taxon>Ascomycota</taxon>
        <taxon>Saccharomycotina</taxon>
        <taxon>Saccharomycetes</taxon>
        <taxon>Saccharomycetales</taxon>
        <taxon>Saccharomycetaceae</taxon>
        <taxon>Maudiozyma</taxon>
    </lineage>
</organism>
<evidence type="ECO:0000256" key="2">
    <source>
        <dbReference type="SAM" id="Phobius"/>
    </source>
</evidence>
<evidence type="ECO:0000259" key="4">
    <source>
        <dbReference type="PROSITE" id="PS50188"/>
    </source>
</evidence>
<feature type="compositionally biased region" description="Polar residues" evidence="1">
    <location>
        <begin position="95"/>
        <end position="107"/>
    </location>
</feature>
<keyword evidence="2" id="KW-1133">Transmembrane helix</keyword>
<feature type="region of interest" description="Disordered" evidence="1">
    <location>
        <begin position="279"/>
        <end position="315"/>
    </location>
</feature>
<keyword evidence="2" id="KW-0472">Membrane</keyword>
<dbReference type="AlphaFoldDB" id="A0AAV5RT85"/>
<accession>A0AAV5RT85</accession>
<dbReference type="Gene3D" id="2.60.120.920">
    <property type="match status" value="1"/>
</dbReference>
<feature type="chain" id="PRO_5043842852" evidence="3">
    <location>
        <begin position="24"/>
        <end position="645"/>
    </location>
</feature>
<dbReference type="PROSITE" id="PS50188">
    <property type="entry name" value="B302_SPRY"/>
    <property type="match status" value="1"/>
</dbReference>